<accession>W8ETY2</accession>
<dbReference type="EMBL" id="CP007145">
    <property type="protein sequence ID" value="AHJ95948.1"/>
    <property type="molecule type" value="Genomic_DNA"/>
</dbReference>
<dbReference type="HOGENOM" id="CLU_3344551_0_0_10"/>
<name>W8ETY2_9BACT</name>
<keyword evidence="2" id="KW-1185">Reference proteome</keyword>
<dbReference type="AlphaFoldDB" id="W8ETY2"/>
<proteinExistence type="predicted"/>
<protein>
    <submittedName>
        <fullName evidence="1">Uncharacterized protein</fullName>
    </submittedName>
</protein>
<reference evidence="1 2" key="1">
    <citation type="submission" date="2014-01" db="EMBL/GenBank/DDBJ databases">
        <title>Complete genome sequence of ionizing-radiation resistance bacterium Hymenobacter swuensis DY53.</title>
        <authorList>
            <person name="Jung J.-H."/>
            <person name="Jeong S.-W."/>
            <person name="Joe M.-H."/>
            <person name="Cho y.-j."/>
            <person name="Kim M.-K."/>
            <person name="Lim S.-Y."/>
        </authorList>
    </citation>
    <scope>NUCLEOTIDE SEQUENCE [LARGE SCALE GENOMIC DNA]</scope>
    <source>
        <strain evidence="1 2">DY53</strain>
    </source>
</reference>
<dbReference type="KEGG" id="hsw:Hsw_0353"/>
<dbReference type="Proteomes" id="UP000019423">
    <property type="component" value="Chromosome"/>
</dbReference>
<sequence>MKQQDQIRKAQKKPKNGWVYASQPFFDFRKTNSEKSM</sequence>
<dbReference type="STRING" id="1227739.Hsw_0353"/>
<gene>
    <name evidence="1" type="ORF">Hsw_0353</name>
</gene>
<organism evidence="1 2">
    <name type="scientific">Hymenobacter swuensis DY53</name>
    <dbReference type="NCBI Taxonomy" id="1227739"/>
    <lineage>
        <taxon>Bacteria</taxon>
        <taxon>Pseudomonadati</taxon>
        <taxon>Bacteroidota</taxon>
        <taxon>Cytophagia</taxon>
        <taxon>Cytophagales</taxon>
        <taxon>Hymenobacteraceae</taxon>
        <taxon>Hymenobacter</taxon>
    </lineage>
</organism>
<evidence type="ECO:0000313" key="1">
    <source>
        <dbReference type="EMBL" id="AHJ95948.1"/>
    </source>
</evidence>
<evidence type="ECO:0000313" key="2">
    <source>
        <dbReference type="Proteomes" id="UP000019423"/>
    </source>
</evidence>